<accession>A0A9D3MWB4</accession>
<dbReference type="GO" id="GO:0005743">
    <property type="term" value="C:mitochondrial inner membrane"/>
    <property type="evidence" value="ECO:0007669"/>
    <property type="project" value="UniProtKB-ARBA"/>
</dbReference>
<dbReference type="PANTHER" id="PTHR10746">
    <property type="entry name" value="50S RIBOSOMAL PROTEIN L4"/>
    <property type="match status" value="1"/>
</dbReference>
<comment type="subcellular location">
    <subcellularLocation>
        <location evidence="1">Mitochondrion</location>
    </subcellularLocation>
</comment>
<evidence type="ECO:0000256" key="1">
    <source>
        <dbReference type="ARBA" id="ARBA00004173"/>
    </source>
</evidence>
<evidence type="ECO:0000313" key="8">
    <source>
        <dbReference type="EMBL" id="KAG5855051.1"/>
    </source>
</evidence>
<dbReference type="GO" id="GO:0006412">
    <property type="term" value="P:translation"/>
    <property type="evidence" value="ECO:0007669"/>
    <property type="project" value="InterPro"/>
</dbReference>
<keyword evidence="4" id="KW-0496">Mitochondrion</keyword>
<dbReference type="GO" id="GO:0003735">
    <property type="term" value="F:structural constituent of ribosome"/>
    <property type="evidence" value="ECO:0007669"/>
    <property type="project" value="InterPro"/>
</dbReference>
<organism evidence="8 9">
    <name type="scientific">Anguilla anguilla</name>
    <name type="common">European freshwater eel</name>
    <name type="synonym">Muraena anguilla</name>
    <dbReference type="NCBI Taxonomy" id="7936"/>
    <lineage>
        <taxon>Eukaryota</taxon>
        <taxon>Metazoa</taxon>
        <taxon>Chordata</taxon>
        <taxon>Craniata</taxon>
        <taxon>Vertebrata</taxon>
        <taxon>Euteleostomi</taxon>
        <taxon>Actinopterygii</taxon>
        <taxon>Neopterygii</taxon>
        <taxon>Teleostei</taxon>
        <taxon>Anguilliformes</taxon>
        <taxon>Anguillidae</taxon>
        <taxon>Anguilla</taxon>
    </lineage>
</organism>
<dbReference type="SUPFAM" id="SSF52166">
    <property type="entry name" value="Ribosomal protein L4"/>
    <property type="match status" value="1"/>
</dbReference>
<evidence type="ECO:0000256" key="6">
    <source>
        <dbReference type="ARBA" id="ARBA00040565"/>
    </source>
</evidence>
<dbReference type="Pfam" id="PF00573">
    <property type="entry name" value="Ribosomal_L4"/>
    <property type="match status" value="1"/>
</dbReference>
<evidence type="ECO:0000256" key="2">
    <source>
        <dbReference type="ARBA" id="ARBA00010528"/>
    </source>
</evidence>
<dbReference type="OMA" id="WIENTDA"/>
<evidence type="ECO:0000256" key="7">
    <source>
        <dbReference type="ARBA" id="ARBA00082711"/>
    </source>
</evidence>
<dbReference type="InterPro" id="IPR002136">
    <property type="entry name" value="Ribosomal_uL4"/>
</dbReference>
<keyword evidence="5" id="KW-0687">Ribonucleoprotein</keyword>
<comment type="caution">
    <text evidence="8">The sequence shown here is derived from an EMBL/GenBank/DDBJ whole genome shotgun (WGS) entry which is preliminary data.</text>
</comment>
<proteinExistence type="inferred from homology"/>
<evidence type="ECO:0000256" key="5">
    <source>
        <dbReference type="ARBA" id="ARBA00023274"/>
    </source>
</evidence>
<dbReference type="GO" id="GO:0005840">
    <property type="term" value="C:ribosome"/>
    <property type="evidence" value="ECO:0007669"/>
    <property type="project" value="UniProtKB-KW"/>
</dbReference>
<dbReference type="InterPro" id="IPR023574">
    <property type="entry name" value="Ribosomal_uL4_dom_sf"/>
</dbReference>
<dbReference type="OrthoDB" id="275876at2759"/>
<comment type="similarity">
    <text evidence="2">Belongs to the universal ribosomal protein uL4 family.</text>
</comment>
<dbReference type="EMBL" id="JAFIRN010000002">
    <property type="protein sequence ID" value="KAG5855051.1"/>
    <property type="molecule type" value="Genomic_DNA"/>
</dbReference>
<keyword evidence="9" id="KW-1185">Reference proteome</keyword>
<reference evidence="8" key="1">
    <citation type="submission" date="2021-01" db="EMBL/GenBank/DDBJ databases">
        <title>A chromosome-scale assembly of European eel, Anguilla anguilla.</title>
        <authorList>
            <person name="Henkel C."/>
            <person name="Jong-Raadsen S.A."/>
            <person name="Dufour S."/>
            <person name="Weltzien F.-A."/>
            <person name="Palstra A.P."/>
            <person name="Pelster B."/>
            <person name="Spaink H.P."/>
            <person name="Van Den Thillart G.E."/>
            <person name="Jansen H."/>
            <person name="Zahm M."/>
            <person name="Klopp C."/>
            <person name="Cedric C."/>
            <person name="Louis A."/>
            <person name="Berthelot C."/>
            <person name="Parey E."/>
            <person name="Roest Crollius H."/>
            <person name="Montfort J."/>
            <person name="Robinson-Rechavi M."/>
            <person name="Bucao C."/>
            <person name="Bouchez O."/>
            <person name="Gislard M."/>
            <person name="Lluch J."/>
            <person name="Milhes M."/>
            <person name="Lampietro C."/>
            <person name="Lopez Roques C."/>
            <person name="Donnadieu C."/>
            <person name="Braasch I."/>
            <person name="Desvignes T."/>
            <person name="Postlethwait J."/>
            <person name="Bobe J."/>
            <person name="Guiguen Y."/>
            <person name="Dirks R."/>
        </authorList>
    </citation>
    <scope>NUCLEOTIDE SEQUENCE</scope>
    <source>
        <strain evidence="8">Tag_6206</strain>
        <tissue evidence="8">Liver</tissue>
    </source>
</reference>
<dbReference type="FunFam" id="3.40.1370.10:FF:000005">
    <property type="entry name" value="39S ribosomal protein L4, mitochondrial"/>
    <property type="match status" value="1"/>
</dbReference>
<dbReference type="GO" id="GO:1990904">
    <property type="term" value="C:ribonucleoprotein complex"/>
    <property type="evidence" value="ECO:0007669"/>
    <property type="project" value="UniProtKB-KW"/>
</dbReference>
<evidence type="ECO:0000256" key="4">
    <source>
        <dbReference type="ARBA" id="ARBA00023128"/>
    </source>
</evidence>
<dbReference type="PANTHER" id="PTHR10746:SF6">
    <property type="entry name" value="LARGE RIBOSOMAL SUBUNIT PROTEIN UL4M"/>
    <property type="match status" value="1"/>
</dbReference>
<dbReference type="Gene3D" id="3.40.1370.10">
    <property type="match status" value="1"/>
</dbReference>
<keyword evidence="3" id="KW-0689">Ribosomal protein</keyword>
<dbReference type="NCBIfam" id="TIGR03953">
    <property type="entry name" value="rplD_bact"/>
    <property type="match status" value="1"/>
</dbReference>
<evidence type="ECO:0000313" key="9">
    <source>
        <dbReference type="Proteomes" id="UP001044222"/>
    </source>
</evidence>
<dbReference type="Proteomes" id="UP001044222">
    <property type="component" value="Unassembled WGS sequence"/>
</dbReference>
<protein>
    <recommendedName>
        <fullName evidence="6">Large ribosomal subunit protein uL4m</fullName>
    </recommendedName>
    <alternativeName>
        <fullName evidence="7">39S ribosomal protein L4, mitochondrial</fullName>
    </alternativeName>
</protein>
<evidence type="ECO:0000256" key="3">
    <source>
        <dbReference type="ARBA" id="ARBA00022980"/>
    </source>
</evidence>
<dbReference type="HAMAP" id="MF_01328_B">
    <property type="entry name" value="Ribosomal_uL4_B"/>
    <property type="match status" value="1"/>
</dbReference>
<sequence length="300" mass="33957">MLRCSIIVGCRELGKRCISSLTGEGALPANLRVPSNLVELPRTKRSLSPGCELPVLRRCEAEIPLHLSARQTWLESLRSREDDQLGFVELHPDVFSVPPRVDILHQVEVWQRNFKRISHAKVKCRAEVRGGGRKPWNQKGGGRARHGSIRSPIWRGGGISHGPRGPTSYYYMLPMKLRVLGLKVALSSKLAQDGLHIVDTLEMPTPEPQYLLDLARYRNWGETILIVDINELPENIIQATDSLKTVNVIPALGLNVHSMLKHETLVLTLEAVNFLEKKLLWHDSRFTPLYPFKFPYSDFP</sequence>
<gene>
    <name evidence="8" type="ORF">ANANG_G00044800</name>
</gene>
<dbReference type="InterPro" id="IPR013005">
    <property type="entry name" value="Ribosomal_uL4-like"/>
</dbReference>
<dbReference type="AlphaFoldDB" id="A0A9D3MWB4"/>
<name>A0A9D3MWB4_ANGAN</name>